<comment type="caution">
    <text evidence="2">The sequence shown here is derived from an EMBL/GenBank/DDBJ whole genome shotgun (WGS) entry which is preliminary data.</text>
</comment>
<dbReference type="Proteomes" id="UP000265800">
    <property type="component" value="Unassembled WGS sequence"/>
</dbReference>
<name>A0A399EC29_9DEIN</name>
<evidence type="ECO:0000313" key="2">
    <source>
        <dbReference type="EMBL" id="RIH82204.1"/>
    </source>
</evidence>
<dbReference type="PANTHER" id="PTHR43943">
    <property type="entry name" value="DEHYDROGENASE/REDUCTASE (SDR FAMILY) MEMBER 4"/>
    <property type="match status" value="1"/>
</dbReference>
<dbReference type="Gene3D" id="3.40.50.720">
    <property type="entry name" value="NAD(P)-binding Rossmann-like Domain"/>
    <property type="match status" value="1"/>
</dbReference>
<dbReference type="PANTHER" id="PTHR43943:SF2">
    <property type="entry name" value="DEHYDROGENASE_REDUCTASE 4"/>
    <property type="match status" value="1"/>
</dbReference>
<proteinExistence type="inferred from homology"/>
<accession>A0A399EC29</accession>
<dbReference type="Pfam" id="PF13561">
    <property type="entry name" value="adh_short_C2"/>
    <property type="match status" value="1"/>
</dbReference>
<dbReference type="RefSeq" id="WP_119361082.1">
    <property type="nucleotide sequence ID" value="NZ_QWKZ01000119.1"/>
</dbReference>
<gene>
    <name evidence="2" type="primary">gno_2</name>
    <name evidence="2" type="ORF">Mlute_02569</name>
</gene>
<reference evidence="2 3" key="1">
    <citation type="submission" date="2018-08" db="EMBL/GenBank/DDBJ databases">
        <title>Meiothermus luteus KCTC 52599 genome sequencing project.</title>
        <authorList>
            <person name="Da Costa M.S."/>
            <person name="Albuquerque L."/>
            <person name="Raposo P."/>
            <person name="Froufe H.J.C."/>
            <person name="Barroso C.S."/>
            <person name="Egas C."/>
        </authorList>
    </citation>
    <scope>NUCLEOTIDE SEQUENCE [LARGE SCALE GENOMIC DNA]</scope>
    <source>
        <strain evidence="2 3">KCTC 52599</strain>
    </source>
</reference>
<dbReference type="FunFam" id="3.40.50.720:FF:000084">
    <property type="entry name" value="Short-chain dehydrogenase reductase"/>
    <property type="match status" value="1"/>
</dbReference>
<dbReference type="SUPFAM" id="SSF51735">
    <property type="entry name" value="NAD(P)-binding Rossmann-fold domains"/>
    <property type="match status" value="1"/>
</dbReference>
<dbReference type="InterPro" id="IPR002347">
    <property type="entry name" value="SDR_fam"/>
</dbReference>
<dbReference type="NCBIfam" id="NF005559">
    <property type="entry name" value="PRK07231.1"/>
    <property type="match status" value="1"/>
</dbReference>
<dbReference type="AlphaFoldDB" id="A0A399EC29"/>
<evidence type="ECO:0000256" key="1">
    <source>
        <dbReference type="ARBA" id="ARBA00006484"/>
    </source>
</evidence>
<dbReference type="CDD" id="cd05233">
    <property type="entry name" value="SDR_c"/>
    <property type="match status" value="1"/>
</dbReference>
<keyword evidence="2" id="KW-0560">Oxidoreductase</keyword>
<dbReference type="GO" id="GO:0008874">
    <property type="term" value="F:gluconate 5-dehydrogenase activity"/>
    <property type="evidence" value="ECO:0007669"/>
    <property type="project" value="UniProtKB-EC"/>
</dbReference>
<dbReference type="EC" id="1.1.1.69" evidence="2"/>
<evidence type="ECO:0000313" key="3">
    <source>
        <dbReference type="Proteomes" id="UP000265800"/>
    </source>
</evidence>
<sequence>MHPLFDLSGKVALVTGGSRGIGLASATLLAELGATVVLSSEDAAACEQAASVLRARGLQALGVPCDVGDPGQVEALVEAVLGLGRLDAVVACAGVAPHFGPLVEASEADWEQTFRVNLEANFWLARRVLPQMRQQGGGSLVFIGSLSSLRGNQHIGLYALSKAALAQLARDLAVQWGPFGVRVNAISPGLIRTAFARRLLEDEAFLKRRIAQTPLRRLGEPQDIAGVVALLVSPAGAFITGQNLVVDGGTLISDGG</sequence>
<protein>
    <submittedName>
        <fullName evidence="2">Gluconate 5-dehydrogenase</fullName>
        <ecNumber evidence="2">1.1.1.69</ecNumber>
    </submittedName>
</protein>
<dbReference type="InterPro" id="IPR036291">
    <property type="entry name" value="NAD(P)-bd_dom_sf"/>
</dbReference>
<comment type="similarity">
    <text evidence="1">Belongs to the short-chain dehydrogenases/reductases (SDR) family.</text>
</comment>
<organism evidence="2 3">
    <name type="scientific">Meiothermus luteus</name>
    <dbReference type="NCBI Taxonomy" id="2026184"/>
    <lineage>
        <taxon>Bacteria</taxon>
        <taxon>Thermotogati</taxon>
        <taxon>Deinococcota</taxon>
        <taxon>Deinococci</taxon>
        <taxon>Thermales</taxon>
        <taxon>Thermaceae</taxon>
        <taxon>Meiothermus</taxon>
    </lineage>
</organism>
<dbReference type="PRINTS" id="PR00081">
    <property type="entry name" value="GDHRDH"/>
</dbReference>
<dbReference type="EMBL" id="QWKZ01000119">
    <property type="protein sequence ID" value="RIH82204.1"/>
    <property type="molecule type" value="Genomic_DNA"/>
</dbReference>
<dbReference type="OrthoDB" id="306388at2"/>
<keyword evidence="3" id="KW-1185">Reference proteome</keyword>